<dbReference type="PANTHER" id="PTHR46601:SF1">
    <property type="entry name" value="ADF-H DOMAIN-CONTAINING PROTEIN"/>
    <property type="match status" value="1"/>
</dbReference>
<proteinExistence type="predicted"/>
<sequence>MTAEWNFFATSHSKSPCHGIAGTTKQLVARASLQHPLEKQILTPKDLYDICNENINGIKFAFVSKEQIEQEEWFQHGHTLAETRENHHFVPICETIRVSSVSNDGTSFLAKIIGGDITGVLEADLQPGQYVTCI</sequence>
<dbReference type="EMBL" id="JARBHB010000004">
    <property type="protein sequence ID" value="KAJ8887263.1"/>
    <property type="molecule type" value="Genomic_DNA"/>
</dbReference>
<evidence type="ECO:0000313" key="2">
    <source>
        <dbReference type="Proteomes" id="UP001159363"/>
    </source>
</evidence>
<name>A0ABQ9HSA2_9NEOP</name>
<comment type="caution">
    <text evidence="1">The sequence shown here is derived from an EMBL/GenBank/DDBJ whole genome shotgun (WGS) entry which is preliminary data.</text>
</comment>
<organism evidence="1 2">
    <name type="scientific">Dryococelus australis</name>
    <dbReference type="NCBI Taxonomy" id="614101"/>
    <lineage>
        <taxon>Eukaryota</taxon>
        <taxon>Metazoa</taxon>
        <taxon>Ecdysozoa</taxon>
        <taxon>Arthropoda</taxon>
        <taxon>Hexapoda</taxon>
        <taxon>Insecta</taxon>
        <taxon>Pterygota</taxon>
        <taxon>Neoptera</taxon>
        <taxon>Polyneoptera</taxon>
        <taxon>Phasmatodea</taxon>
        <taxon>Verophasmatodea</taxon>
        <taxon>Anareolatae</taxon>
        <taxon>Phasmatidae</taxon>
        <taxon>Eurycanthinae</taxon>
        <taxon>Dryococelus</taxon>
    </lineage>
</organism>
<gene>
    <name evidence="1" type="ORF">PR048_013478</name>
</gene>
<dbReference type="PANTHER" id="PTHR46601">
    <property type="entry name" value="ULP_PROTEASE DOMAIN-CONTAINING PROTEIN"/>
    <property type="match status" value="1"/>
</dbReference>
<accession>A0ABQ9HSA2</accession>
<protein>
    <submittedName>
        <fullName evidence="1">Uncharacterized protein</fullName>
    </submittedName>
</protein>
<evidence type="ECO:0000313" key="1">
    <source>
        <dbReference type="EMBL" id="KAJ8887263.1"/>
    </source>
</evidence>
<dbReference type="Proteomes" id="UP001159363">
    <property type="component" value="Chromosome X"/>
</dbReference>
<reference evidence="1 2" key="1">
    <citation type="submission" date="2023-02" db="EMBL/GenBank/DDBJ databases">
        <title>LHISI_Scaffold_Assembly.</title>
        <authorList>
            <person name="Stuart O.P."/>
            <person name="Cleave R."/>
            <person name="Magrath M.J.L."/>
            <person name="Mikheyev A.S."/>
        </authorList>
    </citation>
    <scope>NUCLEOTIDE SEQUENCE [LARGE SCALE GENOMIC DNA]</scope>
    <source>
        <strain evidence="1">Daus_M_001</strain>
        <tissue evidence="1">Leg muscle</tissue>
    </source>
</reference>
<keyword evidence="2" id="KW-1185">Reference proteome</keyword>